<feature type="non-terminal residue" evidence="12">
    <location>
        <position position="1"/>
    </location>
</feature>
<feature type="compositionally biased region" description="Pro residues" evidence="9">
    <location>
        <begin position="849"/>
        <end position="860"/>
    </location>
</feature>
<dbReference type="InterPro" id="IPR045101">
    <property type="entry name" value="PTP_PTEN"/>
</dbReference>
<dbReference type="PANTHER" id="PTHR12305">
    <property type="entry name" value="PHOSPHATASE WITH HOMOLOGY TO TENSIN"/>
    <property type="match status" value="1"/>
</dbReference>
<feature type="compositionally biased region" description="Basic and acidic residues" evidence="9">
    <location>
        <begin position="651"/>
        <end position="669"/>
    </location>
</feature>
<evidence type="ECO:0000256" key="3">
    <source>
        <dbReference type="ARBA" id="ARBA00007881"/>
    </source>
</evidence>
<dbReference type="PROSITE" id="PS00383">
    <property type="entry name" value="TYR_PHOSPHATASE_1"/>
    <property type="match status" value="1"/>
</dbReference>
<dbReference type="GO" id="GO:0016314">
    <property type="term" value="F:phosphatidylinositol-3,4,5-trisphosphate 3-phosphatase activity"/>
    <property type="evidence" value="ECO:0007669"/>
    <property type="project" value="TreeGrafter"/>
</dbReference>
<reference evidence="12" key="1">
    <citation type="submission" date="2023-10" db="EMBL/GenBank/DDBJ databases">
        <title>Genome assembly of Pristionchus species.</title>
        <authorList>
            <person name="Yoshida K."/>
            <person name="Sommer R.J."/>
        </authorList>
    </citation>
    <scope>NUCLEOTIDE SEQUENCE</scope>
    <source>
        <strain evidence="12">RS5133</strain>
    </source>
</reference>
<feature type="region of interest" description="Disordered" evidence="9">
    <location>
        <begin position="34"/>
        <end position="84"/>
    </location>
</feature>
<dbReference type="GO" id="GO:0046856">
    <property type="term" value="P:phosphatidylinositol dephosphorylation"/>
    <property type="evidence" value="ECO:0007669"/>
    <property type="project" value="TreeGrafter"/>
</dbReference>
<evidence type="ECO:0000313" key="13">
    <source>
        <dbReference type="Proteomes" id="UP001432322"/>
    </source>
</evidence>
<dbReference type="SUPFAM" id="SSF52799">
    <property type="entry name" value="(Phosphotyrosine protein) phosphatases II"/>
    <property type="match status" value="1"/>
</dbReference>
<dbReference type="InterPro" id="IPR016130">
    <property type="entry name" value="Tyr_Pase_AS"/>
</dbReference>
<dbReference type="PROSITE" id="PS51181">
    <property type="entry name" value="PPASE_TENSIN"/>
    <property type="match status" value="1"/>
</dbReference>
<dbReference type="GO" id="GO:0008285">
    <property type="term" value="P:negative regulation of cell population proliferation"/>
    <property type="evidence" value="ECO:0007669"/>
    <property type="project" value="TreeGrafter"/>
</dbReference>
<dbReference type="SMART" id="SM01326">
    <property type="entry name" value="PTEN_C2"/>
    <property type="match status" value="1"/>
</dbReference>
<dbReference type="GO" id="GO:0051896">
    <property type="term" value="P:regulation of phosphatidylinositol 3-kinase/protein kinase B signal transduction"/>
    <property type="evidence" value="ECO:0007669"/>
    <property type="project" value="TreeGrafter"/>
</dbReference>
<evidence type="ECO:0000256" key="9">
    <source>
        <dbReference type="SAM" id="MobiDB-lite"/>
    </source>
</evidence>
<dbReference type="InterPro" id="IPR000387">
    <property type="entry name" value="Tyr_Pase_dom"/>
</dbReference>
<evidence type="ECO:0000259" key="10">
    <source>
        <dbReference type="PROSITE" id="PS50056"/>
    </source>
</evidence>
<feature type="compositionally biased region" description="Low complexity" evidence="9">
    <location>
        <begin position="44"/>
        <end position="59"/>
    </location>
</feature>
<dbReference type="EMBL" id="BTSY01000004">
    <property type="protein sequence ID" value="GMT24273.1"/>
    <property type="molecule type" value="Genomic_DNA"/>
</dbReference>
<comment type="similarity">
    <text evidence="3">Belongs to the PTEN phosphatase protein family.</text>
</comment>
<feature type="region of interest" description="Disordered" evidence="9">
    <location>
        <begin position="651"/>
        <end position="704"/>
    </location>
</feature>
<dbReference type="GO" id="GO:0043491">
    <property type="term" value="P:phosphatidylinositol 3-kinase/protein kinase B signal transduction"/>
    <property type="evidence" value="ECO:0007669"/>
    <property type="project" value="TreeGrafter"/>
</dbReference>
<organism evidence="12 13">
    <name type="scientific">Pristionchus fissidentatus</name>
    <dbReference type="NCBI Taxonomy" id="1538716"/>
    <lineage>
        <taxon>Eukaryota</taxon>
        <taxon>Metazoa</taxon>
        <taxon>Ecdysozoa</taxon>
        <taxon>Nematoda</taxon>
        <taxon>Chromadorea</taxon>
        <taxon>Rhabditida</taxon>
        <taxon>Rhabditina</taxon>
        <taxon>Diplogasteromorpha</taxon>
        <taxon>Diplogasteroidea</taxon>
        <taxon>Neodiplogasteridae</taxon>
        <taxon>Pristionchus</taxon>
    </lineage>
</organism>
<evidence type="ECO:0000259" key="11">
    <source>
        <dbReference type="PROSITE" id="PS51181"/>
    </source>
</evidence>
<evidence type="ECO:0000256" key="6">
    <source>
        <dbReference type="ARBA" id="ARBA00022912"/>
    </source>
</evidence>
<feature type="compositionally biased region" description="Basic and acidic residues" evidence="9">
    <location>
        <begin position="796"/>
        <end position="808"/>
    </location>
</feature>
<feature type="domain" description="Phosphatase tensin-type" evidence="11">
    <location>
        <begin position="100"/>
        <end position="271"/>
    </location>
</feature>
<feature type="compositionally biased region" description="Basic and acidic residues" evidence="9">
    <location>
        <begin position="769"/>
        <end position="784"/>
    </location>
</feature>
<keyword evidence="7" id="KW-0443">Lipid metabolism</keyword>
<keyword evidence="5" id="KW-0378">Hydrolase</keyword>
<dbReference type="GO" id="GO:0005886">
    <property type="term" value="C:plasma membrane"/>
    <property type="evidence" value="ECO:0007669"/>
    <property type="project" value="TreeGrafter"/>
</dbReference>
<feature type="compositionally biased region" description="Basic and acidic residues" evidence="9">
    <location>
        <begin position="425"/>
        <end position="436"/>
    </location>
</feature>
<dbReference type="GO" id="GO:0004725">
    <property type="term" value="F:protein tyrosine phosphatase activity"/>
    <property type="evidence" value="ECO:0007669"/>
    <property type="project" value="TreeGrafter"/>
</dbReference>
<dbReference type="Proteomes" id="UP001432322">
    <property type="component" value="Unassembled WGS sequence"/>
</dbReference>
<dbReference type="PANTHER" id="PTHR12305:SF81">
    <property type="entry name" value="PHOSPHATIDYLINOSITOL 3,4,5-TRISPHOSPHATE 3-PHOSPHATASE AND DUAL-SPECIFICITY PROTEIN PHOSPHATASE PTEN"/>
    <property type="match status" value="1"/>
</dbReference>
<keyword evidence="13" id="KW-1185">Reference proteome</keyword>
<dbReference type="GO" id="GO:0043005">
    <property type="term" value="C:neuron projection"/>
    <property type="evidence" value="ECO:0007669"/>
    <property type="project" value="UniProtKB-SubCell"/>
</dbReference>
<feature type="domain" description="Tyrosine specific protein phosphatases" evidence="10">
    <location>
        <begin position="188"/>
        <end position="259"/>
    </location>
</feature>
<dbReference type="AlphaFoldDB" id="A0AAV5VY08"/>
<evidence type="ECO:0000256" key="1">
    <source>
        <dbReference type="ARBA" id="ARBA00004487"/>
    </source>
</evidence>
<dbReference type="SMART" id="SM00404">
    <property type="entry name" value="PTPc_motif"/>
    <property type="match status" value="1"/>
</dbReference>
<dbReference type="InterPro" id="IPR029021">
    <property type="entry name" value="Prot-tyrosine_phosphatase-like"/>
</dbReference>
<feature type="compositionally biased region" description="Low complexity" evidence="9">
    <location>
        <begin position="812"/>
        <end position="823"/>
    </location>
</feature>
<feature type="region of interest" description="Disordered" evidence="9">
    <location>
        <begin position="769"/>
        <end position="860"/>
    </location>
</feature>
<evidence type="ECO:0008006" key="14">
    <source>
        <dbReference type="Google" id="ProtNLM"/>
    </source>
</evidence>
<dbReference type="Pfam" id="PF22784">
    <property type="entry name" value="PTP-SAK"/>
    <property type="match status" value="1"/>
</dbReference>
<comment type="caution">
    <text evidence="12">The sequence shown here is derived from an EMBL/GenBank/DDBJ whole genome shotgun (WGS) entry which is preliminary data.</text>
</comment>
<dbReference type="GO" id="GO:0005634">
    <property type="term" value="C:nucleus"/>
    <property type="evidence" value="ECO:0007669"/>
    <property type="project" value="TreeGrafter"/>
</dbReference>
<dbReference type="InterPro" id="IPR003595">
    <property type="entry name" value="Tyr_Pase_cat"/>
</dbReference>
<evidence type="ECO:0000256" key="8">
    <source>
        <dbReference type="ARBA" id="ARBA00023273"/>
    </source>
</evidence>
<dbReference type="GO" id="GO:0005829">
    <property type="term" value="C:cytosol"/>
    <property type="evidence" value="ECO:0007669"/>
    <property type="project" value="TreeGrafter"/>
</dbReference>
<dbReference type="Gene3D" id="3.90.190.10">
    <property type="entry name" value="Protein tyrosine phosphatase superfamily"/>
    <property type="match status" value="1"/>
</dbReference>
<gene>
    <name evidence="12" type="ORF">PFISCL1PPCAC_15570</name>
</gene>
<dbReference type="InterPro" id="IPR051281">
    <property type="entry name" value="Dual-spec_lipid-protein_phosph"/>
</dbReference>
<keyword evidence="8" id="KW-0966">Cell projection</keyword>
<dbReference type="InterPro" id="IPR014020">
    <property type="entry name" value="Tensin_C2-dom"/>
</dbReference>
<sequence length="860" mass="97100">FRGIFIIVVYGSKKVLNLLVLGVTLLPLMKPLSSDGATQPSTMSASSIEGASSSGGSAEMQRVGQCVRDTRPTPPHSSVPGAASDIICNPLRTMVSQNRRRYHDDGFNLDLTYITDRIIAMGYPADTKEAIYRNSMESTVQFLEYYHKGHYKVFNLRGQYVYDTKKFHDRVLSFEMVDHHPPRLEMMAPFCREVHDYLNADPRNIVAVHCKAGKGRTGVMICAYLCYISFYQLPRQNMDYYSIVRTHNNKGVTIPSQRRYVYYFSHLREKLLNYIPLRCELVGIFLERPPKQSSFPVRKGLEVRVVNGDVTVYEGKTLSLSKEEWEEEERVWEKGVSKGEDSYDERSAEGLCLSRRAYGWQIPADKRVFLEGDVRIEIHSVKPLKSKIGHCWFNTMFTCETFCGGPYIHGDEAFPYPPGGTTISHGRDSSARRSKSESTSLPSSPPSTPKVGSGSLCGRRAPSFDARKTSRTPRLSNVMKKFADGVTSRNNSDVSMCEREEMKNREDSQPATTQFTLVAPPGLNVHCPESSLKLIYSDSDRRPPREDIERMLLDAHTNKMVHDSYNERRLSVPQKGEPVDKAPQGRPLGAGPNCIMKEHEEHVTVFSVLEMDKACKNKELDAGFKMLVVTRCLSDKELDIKLAGKFLEVTREKQTERDEKKREKVEARQRKLQSGGVRGSDEGAESVCASKEEGGDPRQEDPFLKKYFYRQRADSVSRYPSHNHRCPLIQYGAPINVDQSYNDCMQPVSLPSTSQYTNEEVGKMRYEVKQKEEGEEAQGRRAGDWNRGSVSDDLDHDVRSYHPEDQKWKNNSCASSTTVSSESDPPAVGDRSELEEDEGMTISHDHSPSPSPIPTPPIPS</sequence>
<feature type="compositionally biased region" description="Basic and acidic residues" evidence="9">
    <location>
        <begin position="690"/>
        <end position="704"/>
    </location>
</feature>
<dbReference type="InterPro" id="IPR057023">
    <property type="entry name" value="PTP-SAK"/>
</dbReference>
<dbReference type="PROSITE" id="PS50056">
    <property type="entry name" value="TYR_PHOSPHATASE_2"/>
    <property type="match status" value="1"/>
</dbReference>
<feature type="region of interest" description="Disordered" evidence="9">
    <location>
        <begin position="418"/>
        <end position="476"/>
    </location>
</feature>
<comment type="subcellular location">
    <subcellularLocation>
        <location evidence="1">Cell projection</location>
        <location evidence="1">Neuron projection</location>
    </subcellularLocation>
    <subcellularLocation>
        <location evidence="2">Cytoplasm</location>
    </subcellularLocation>
</comment>
<name>A0AAV5VY08_9BILA</name>
<protein>
    <recommendedName>
        <fullName evidence="14">Phosphatidylinositol-3,4,5-trisphosphate 3-phosphatase</fullName>
    </recommendedName>
</protein>
<accession>A0AAV5VY08</accession>
<evidence type="ECO:0000256" key="4">
    <source>
        <dbReference type="ARBA" id="ARBA00022490"/>
    </source>
</evidence>
<keyword evidence="6" id="KW-0904">Protein phosphatase</keyword>
<keyword evidence="4" id="KW-0963">Cytoplasm</keyword>
<evidence type="ECO:0000256" key="5">
    <source>
        <dbReference type="ARBA" id="ARBA00022801"/>
    </source>
</evidence>
<evidence type="ECO:0000313" key="12">
    <source>
        <dbReference type="EMBL" id="GMT24273.1"/>
    </source>
</evidence>
<dbReference type="GO" id="GO:0050793">
    <property type="term" value="P:regulation of developmental process"/>
    <property type="evidence" value="ECO:0007669"/>
    <property type="project" value="UniProtKB-ARBA"/>
</dbReference>
<dbReference type="GO" id="GO:0048870">
    <property type="term" value="P:cell motility"/>
    <property type="evidence" value="ECO:0007669"/>
    <property type="project" value="TreeGrafter"/>
</dbReference>
<evidence type="ECO:0000256" key="7">
    <source>
        <dbReference type="ARBA" id="ARBA00023098"/>
    </source>
</evidence>
<dbReference type="CDD" id="cd14509">
    <property type="entry name" value="PTP_PTEN"/>
    <property type="match status" value="1"/>
</dbReference>
<dbReference type="Gene3D" id="2.60.40.1110">
    <property type="match status" value="1"/>
</dbReference>
<dbReference type="InterPro" id="IPR029023">
    <property type="entry name" value="Tensin_phosphatase"/>
</dbReference>
<evidence type="ECO:0000256" key="2">
    <source>
        <dbReference type="ARBA" id="ARBA00004496"/>
    </source>
</evidence>
<proteinExistence type="inferred from homology"/>